<accession>X1ADP2</accession>
<evidence type="ECO:0000313" key="1">
    <source>
        <dbReference type="EMBL" id="GAG58191.1"/>
    </source>
</evidence>
<reference evidence="1" key="1">
    <citation type="journal article" date="2014" name="Front. Microbiol.">
        <title>High frequency of phylogenetically diverse reductive dehalogenase-homologous genes in deep subseafloor sedimentary metagenomes.</title>
        <authorList>
            <person name="Kawai M."/>
            <person name="Futagami T."/>
            <person name="Toyoda A."/>
            <person name="Takaki Y."/>
            <person name="Nishi S."/>
            <person name="Hori S."/>
            <person name="Arai W."/>
            <person name="Tsubouchi T."/>
            <person name="Morono Y."/>
            <person name="Uchiyama I."/>
            <person name="Ito T."/>
            <person name="Fujiyama A."/>
            <person name="Inagaki F."/>
            <person name="Takami H."/>
        </authorList>
    </citation>
    <scope>NUCLEOTIDE SEQUENCE</scope>
    <source>
        <strain evidence="1">Expedition CK06-06</strain>
    </source>
</reference>
<dbReference type="InterPro" id="IPR025514">
    <property type="entry name" value="DUF4402"/>
</dbReference>
<organism evidence="1">
    <name type="scientific">marine sediment metagenome</name>
    <dbReference type="NCBI Taxonomy" id="412755"/>
    <lineage>
        <taxon>unclassified sequences</taxon>
        <taxon>metagenomes</taxon>
        <taxon>ecological metagenomes</taxon>
    </lineage>
</organism>
<name>X1ADP2_9ZZZZ</name>
<proteinExistence type="predicted"/>
<gene>
    <name evidence="1" type="ORF">S01H4_11835</name>
</gene>
<evidence type="ECO:0008006" key="2">
    <source>
        <dbReference type="Google" id="ProtNLM"/>
    </source>
</evidence>
<dbReference type="Pfam" id="PF14352">
    <property type="entry name" value="DUF4402"/>
    <property type="match status" value="1"/>
</dbReference>
<dbReference type="AlphaFoldDB" id="X1ADP2"/>
<dbReference type="EMBL" id="BART01004883">
    <property type="protein sequence ID" value="GAG58191.1"/>
    <property type="molecule type" value="Genomic_DNA"/>
</dbReference>
<feature type="non-terminal residue" evidence="1">
    <location>
        <position position="1"/>
    </location>
</feature>
<sequence length="126" mass="13127">TPSTGDLDFGEILMTGSGFPVNLDPSGGKKFVVEGTAGRSVTITFSSIDIDNWVWVATFGGTNDEITFTPGVELDDETTVDTGDSHLLVAVGGTGELNLWVGGSIFIAATQAHGDYSGEFTISVSY</sequence>
<protein>
    <recommendedName>
        <fullName evidence="2">DUF4402 domain-containing protein</fullName>
    </recommendedName>
</protein>
<comment type="caution">
    <text evidence="1">The sequence shown here is derived from an EMBL/GenBank/DDBJ whole genome shotgun (WGS) entry which is preliminary data.</text>
</comment>